<feature type="domain" description="Glycosyl transferase CAP10" evidence="4">
    <location>
        <begin position="161"/>
        <end position="439"/>
    </location>
</feature>
<reference evidence="5" key="1">
    <citation type="journal article" date="2020" name="bioRxiv">
        <title>Comparative genomics of Chlamydomonas.</title>
        <authorList>
            <person name="Craig R.J."/>
            <person name="Hasan A.R."/>
            <person name="Ness R.W."/>
            <person name="Keightley P.D."/>
        </authorList>
    </citation>
    <scope>NUCLEOTIDE SEQUENCE</scope>
    <source>
        <strain evidence="5">SAG 7.73</strain>
    </source>
</reference>
<sequence>MAVSGAAGSTASVRGGRWQPQQPPPPSSSPSGHGGASLLGAAALLAALLACLLPACAHAGPGAYVAAANYSALHCEGFEPTYPQIDADLAVHRALGTHLNATQYIAGYLGSVQMRGLTVGFFGGVAYLLTPTDFPGLSHHAKLHAMYIRQLLHVQDTFGPDLPDVAFVLTTSDTPRYCSTRLLNASSPQPYNFSAADCHHTGGFVPGPYPVMGIGKSDWWPDLLLVPNFHFHMKLYDNTSLALVEQFAQVPWAQRKPILFGRFSKYRMNRCPDDVSTAKWGLGGKRICYNGGKTCPTREYFIRKMPEKDPTRIDVSFRAKVPMLRHSEYKYLVNLEGQGISSRLEQLLPMSSAVFKEASGYYAYYYRTLLKHRVNIIEFWRKVPEEVMEELDWAAAHDPQVARIAQAGVALARTYLTGPGRTCYWYRLLHGLAGTLAYEPDLSQWPAAVPLRQVLEEQMPASPQGREAYEQPWAP</sequence>
<keyword evidence="6" id="KW-1185">Reference proteome</keyword>
<gene>
    <name evidence="5" type="ORF">HXX76_013599</name>
</gene>
<comment type="similarity">
    <text evidence="1">Belongs to the glycosyltransferase 90 family.</text>
</comment>
<dbReference type="PANTHER" id="PTHR12203">
    <property type="entry name" value="KDEL LYS-ASP-GLU-LEU CONTAINING - RELATED"/>
    <property type="match status" value="1"/>
</dbReference>
<dbReference type="InterPro" id="IPR006598">
    <property type="entry name" value="CAP10"/>
</dbReference>
<evidence type="ECO:0000259" key="4">
    <source>
        <dbReference type="SMART" id="SM00672"/>
    </source>
</evidence>
<name>A0A835SRY1_CHLIN</name>
<dbReference type="AlphaFoldDB" id="A0A835SRY1"/>
<feature type="region of interest" description="Disordered" evidence="3">
    <location>
        <begin position="1"/>
        <end position="34"/>
    </location>
</feature>
<evidence type="ECO:0000256" key="3">
    <source>
        <dbReference type="SAM" id="MobiDB-lite"/>
    </source>
</evidence>
<keyword evidence="2" id="KW-0808">Transferase</keyword>
<dbReference type="EMBL" id="JAEHOC010000054">
    <property type="protein sequence ID" value="KAG2425555.1"/>
    <property type="molecule type" value="Genomic_DNA"/>
</dbReference>
<comment type="caution">
    <text evidence="5">The sequence shown here is derived from an EMBL/GenBank/DDBJ whole genome shotgun (WGS) entry which is preliminary data.</text>
</comment>
<organism evidence="5 6">
    <name type="scientific">Chlamydomonas incerta</name>
    <dbReference type="NCBI Taxonomy" id="51695"/>
    <lineage>
        <taxon>Eukaryota</taxon>
        <taxon>Viridiplantae</taxon>
        <taxon>Chlorophyta</taxon>
        <taxon>core chlorophytes</taxon>
        <taxon>Chlorophyceae</taxon>
        <taxon>CS clade</taxon>
        <taxon>Chlamydomonadales</taxon>
        <taxon>Chlamydomonadaceae</taxon>
        <taxon>Chlamydomonas</taxon>
    </lineage>
</organism>
<feature type="compositionally biased region" description="Low complexity" evidence="3">
    <location>
        <begin position="1"/>
        <end position="17"/>
    </location>
</feature>
<protein>
    <recommendedName>
        <fullName evidence="4">Glycosyl transferase CAP10 domain-containing protein</fullName>
    </recommendedName>
</protein>
<dbReference type="Pfam" id="PF05686">
    <property type="entry name" value="Glyco_transf_90"/>
    <property type="match status" value="1"/>
</dbReference>
<accession>A0A835SRY1</accession>
<evidence type="ECO:0000256" key="1">
    <source>
        <dbReference type="ARBA" id="ARBA00010118"/>
    </source>
</evidence>
<evidence type="ECO:0000313" key="5">
    <source>
        <dbReference type="EMBL" id="KAG2425555.1"/>
    </source>
</evidence>
<dbReference type="InterPro" id="IPR051091">
    <property type="entry name" value="O-Glucosyltr/Glycosyltrsf_90"/>
</dbReference>
<dbReference type="OrthoDB" id="202415at2759"/>
<evidence type="ECO:0000256" key="2">
    <source>
        <dbReference type="ARBA" id="ARBA00022679"/>
    </source>
</evidence>
<dbReference type="SMART" id="SM00672">
    <property type="entry name" value="CAP10"/>
    <property type="match status" value="1"/>
</dbReference>
<dbReference type="Proteomes" id="UP000650467">
    <property type="component" value="Unassembled WGS sequence"/>
</dbReference>
<dbReference type="PANTHER" id="PTHR12203:SF35">
    <property type="entry name" value="PROTEIN O-GLUCOSYLTRANSFERASE 1"/>
    <property type="match status" value="1"/>
</dbReference>
<evidence type="ECO:0000313" key="6">
    <source>
        <dbReference type="Proteomes" id="UP000650467"/>
    </source>
</evidence>
<proteinExistence type="inferred from homology"/>
<dbReference type="GO" id="GO:0016740">
    <property type="term" value="F:transferase activity"/>
    <property type="evidence" value="ECO:0007669"/>
    <property type="project" value="UniProtKB-KW"/>
</dbReference>